<evidence type="ECO:0000313" key="3">
    <source>
        <dbReference type="EMBL" id="MDI5968867.1"/>
    </source>
</evidence>
<dbReference type="AlphaFoldDB" id="A0AA90H270"/>
<feature type="region of interest" description="Disordered" evidence="1">
    <location>
        <begin position="187"/>
        <end position="210"/>
    </location>
</feature>
<dbReference type="GO" id="GO:0032259">
    <property type="term" value="P:methylation"/>
    <property type="evidence" value="ECO:0007669"/>
    <property type="project" value="UniProtKB-KW"/>
</dbReference>
<evidence type="ECO:0000256" key="1">
    <source>
        <dbReference type="SAM" id="MobiDB-lite"/>
    </source>
</evidence>
<evidence type="ECO:0000313" key="4">
    <source>
        <dbReference type="Proteomes" id="UP001156398"/>
    </source>
</evidence>
<accession>A0AA90H270</accession>
<evidence type="ECO:0000313" key="2">
    <source>
        <dbReference type="EMBL" id="MDI5961291.1"/>
    </source>
</evidence>
<dbReference type="RefSeq" id="WP_271318527.1">
    <property type="nucleotide sequence ID" value="NZ_JAAGKO020000001.1"/>
</dbReference>
<name>A0AA90H270_9ACTN</name>
<keyword evidence="3" id="KW-0489">Methyltransferase</keyword>
<dbReference type="EMBL" id="JAAGKO020000001">
    <property type="protein sequence ID" value="MDI5961291.1"/>
    <property type="molecule type" value="Genomic_DNA"/>
</dbReference>
<dbReference type="InterPro" id="IPR008715">
    <property type="entry name" value="SAM-MeTfrase_NodS-like"/>
</dbReference>
<proteinExistence type="predicted"/>
<comment type="caution">
    <text evidence="3">The sequence shown here is derived from an EMBL/GenBank/DDBJ whole genome shotgun (WGS) entry which is preliminary data.</text>
</comment>
<dbReference type="Gene3D" id="3.40.50.150">
    <property type="entry name" value="Vaccinia Virus protein VP39"/>
    <property type="match status" value="1"/>
</dbReference>
<protein>
    <submittedName>
        <fullName evidence="3">SAM-dependent methyltransferase</fullName>
    </submittedName>
</protein>
<dbReference type="GO" id="GO:0008757">
    <property type="term" value="F:S-adenosylmethionine-dependent methyltransferase activity"/>
    <property type="evidence" value="ECO:0007669"/>
    <property type="project" value="InterPro"/>
</dbReference>
<gene>
    <name evidence="2" type="ORF">POF43_000880</name>
    <name evidence="3" type="ORF">POF50_005830</name>
</gene>
<dbReference type="GO" id="GO:0009312">
    <property type="term" value="P:oligosaccharide biosynthetic process"/>
    <property type="evidence" value="ECO:0007669"/>
    <property type="project" value="InterPro"/>
</dbReference>
<organism evidence="3">
    <name type="scientific">Streptantibioticus silvisoli</name>
    <dbReference type="NCBI Taxonomy" id="2705255"/>
    <lineage>
        <taxon>Bacteria</taxon>
        <taxon>Bacillati</taxon>
        <taxon>Actinomycetota</taxon>
        <taxon>Actinomycetes</taxon>
        <taxon>Kitasatosporales</taxon>
        <taxon>Streptomycetaceae</taxon>
        <taxon>Streptantibioticus</taxon>
    </lineage>
</organism>
<reference evidence="3 4" key="1">
    <citation type="submission" date="2023-05" db="EMBL/GenBank/DDBJ databases">
        <title>Streptantibioticus silvisoli sp. nov., acidotolerant actinomycetes 1 from pine litter.</title>
        <authorList>
            <person name="Swiecimska M."/>
            <person name="Golinska P."/>
            <person name="Sangal V."/>
            <person name="Wachnowicz B."/>
            <person name="Goodfellow M."/>
        </authorList>
    </citation>
    <scope>NUCLEOTIDE SEQUENCE</scope>
    <source>
        <strain evidence="3">SL13</strain>
        <strain evidence="2 4">SL54</strain>
    </source>
</reference>
<keyword evidence="4" id="KW-1185">Reference proteome</keyword>
<dbReference type="InterPro" id="IPR029063">
    <property type="entry name" value="SAM-dependent_MTases_sf"/>
</dbReference>
<dbReference type="Proteomes" id="UP001156398">
    <property type="component" value="Unassembled WGS sequence"/>
</dbReference>
<dbReference type="EMBL" id="JABXJJ020000006">
    <property type="protein sequence ID" value="MDI5968867.1"/>
    <property type="molecule type" value="Genomic_DNA"/>
</dbReference>
<dbReference type="SUPFAM" id="SSF53335">
    <property type="entry name" value="S-adenosyl-L-methionine-dependent methyltransferases"/>
    <property type="match status" value="1"/>
</dbReference>
<dbReference type="Pfam" id="PF05401">
    <property type="entry name" value="NodS"/>
    <property type="match status" value="1"/>
</dbReference>
<sequence length="210" mass="23141">MSTEAAYFEEMYRSSADPWHLAERWYEQRKYAQTVAALPERRYRSGFEPGCSVGQLTLLLAERCDALLSCDRTASAVATATAATADLPHVTVARMAVPSAWPQGTFDLIVLSELLYYFDRAERVTLLDRSVASLEPGGTLVTVHWNHPVAEHHGTGHVVAAELAERSGLTLLADHREKDFTLQVHLRDRPGGRAAETPAEREGLTPGTGR</sequence>
<keyword evidence="3" id="KW-0808">Transferase</keyword>